<gene>
    <name evidence="9" type="ORF">MCOR_15626</name>
</gene>
<sequence length="485" mass="55845">MLYTLITGLLALSAFVAPECTVQRPISERKCLYGLITCEHGYCNRMTDPCTCDSNIWSGDKCEKLICPLECNGLCECYDNNVVCLQSDTSKISGSTVPITPVVTTQTHDSRTDVRLEEHVHVCSDNYTLRPPSERYCIGVFCRYGKCVVTERGNHRCQCDHGGDGGLCENRCCKSCGDFGCKIINGTEYCDDENEPGEDPILDPVEEIWYWYLIVSLVVVTASSILMLYILWWKKYIPVLKLVHYFKSYEDDDEREWDAFISYKSDGNDEQFVLKYLYPKLELELGFKLCLHFRDFIPGNAIANNILQSVTKSRRVILLLTPRFIESEWTKFEYQKAQYEMIHGRQTIIPIILEDVSSFKNSMDLNLQHILKSVTYLEWPGEDNPSKEKKFWTRLTLALPKRKEVEELIRTSSDDSASRYCFQNDLPKSIIHTKKEKNLNQNNQLIQPVVQLKQEEKILSDIIAGKTYKTKNGEMSLDSYKSIPL</sequence>
<dbReference type="PANTHER" id="PTHR24365:SF541">
    <property type="entry name" value="PROTEIN TOLL-RELATED"/>
    <property type="match status" value="1"/>
</dbReference>
<accession>A0A6J8B6L8</accession>
<feature type="signal peptide" evidence="7">
    <location>
        <begin position="1"/>
        <end position="18"/>
    </location>
</feature>
<keyword evidence="2 6" id="KW-0812">Transmembrane</keyword>
<evidence type="ECO:0000256" key="6">
    <source>
        <dbReference type="SAM" id="Phobius"/>
    </source>
</evidence>
<dbReference type="Gene3D" id="3.40.50.10140">
    <property type="entry name" value="Toll/interleukin-1 receptor homology (TIR) domain"/>
    <property type="match status" value="1"/>
</dbReference>
<dbReference type="OrthoDB" id="1421090at2759"/>
<dbReference type="PROSITE" id="PS50104">
    <property type="entry name" value="TIR"/>
    <property type="match status" value="1"/>
</dbReference>
<evidence type="ECO:0000259" key="8">
    <source>
        <dbReference type="PROSITE" id="PS50104"/>
    </source>
</evidence>
<name>A0A6J8B6L8_MYTCO</name>
<dbReference type="InterPro" id="IPR000157">
    <property type="entry name" value="TIR_dom"/>
</dbReference>
<dbReference type="AlphaFoldDB" id="A0A6J8B6L8"/>
<dbReference type="SUPFAM" id="SSF52200">
    <property type="entry name" value="Toll/Interleukin receptor TIR domain"/>
    <property type="match status" value="1"/>
</dbReference>
<dbReference type="GO" id="GO:0005886">
    <property type="term" value="C:plasma membrane"/>
    <property type="evidence" value="ECO:0007669"/>
    <property type="project" value="TreeGrafter"/>
</dbReference>
<dbReference type="GO" id="GO:0007165">
    <property type="term" value="P:signal transduction"/>
    <property type="evidence" value="ECO:0007669"/>
    <property type="project" value="InterPro"/>
</dbReference>
<dbReference type="InterPro" id="IPR000742">
    <property type="entry name" value="EGF"/>
</dbReference>
<dbReference type="PANTHER" id="PTHR24365">
    <property type="entry name" value="TOLL-LIKE RECEPTOR"/>
    <property type="match status" value="1"/>
</dbReference>
<evidence type="ECO:0000256" key="3">
    <source>
        <dbReference type="ARBA" id="ARBA00022729"/>
    </source>
</evidence>
<organism evidence="9 10">
    <name type="scientific">Mytilus coruscus</name>
    <name type="common">Sea mussel</name>
    <dbReference type="NCBI Taxonomy" id="42192"/>
    <lineage>
        <taxon>Eukaryota</taxon>
        <taxon>Metazoa</taxon>
        <taxon>Spiralia</taxon>
        <taxon>Lophotrochozoa</taxon>
        <taxon>Mollusca</taxon>
        <taxon>Bivalvia</taxon>
        <taxon>Autobranchia</taxon>
        <taxon>Pteriomorphia</taxon>
        <taxon>Mytilida</taxon>
        <taxon>Mytiloidea</taxon>
        <taxon>Mytilidae</taxon>
        <taxon>Mytilinae</taxon>
        <taxon>Mytilus</taxon>
    </lineage>
</organism>
<evidence type="ECO:0000313" key="10">
    <source>
        <dbReference type="Proteomes" id="UP000507470"/>
    </source>
</evidence>
<feature type="domain" description="TIR" evidence="8">
    <location>
        <begin position="255"/>
        <end position="399"/>
    </location>
</feature>
<protein>
    <recommendedName>
        <fullName evidence="8">TIR domain-containing protein</fullName>
    </recommendedName>
</protein>
<dbReference type="SMART" id="SM00255">
    <property type="entry name" value="TIR"/>
    <property type="match status" value="1"/>
</dbReference>
<keyword evidence="3 7" id="KW-0732">Signal</keyword>
<dbReference type="PRINTS" id="PR01537">
    <property type="entry name" value="INTRLKN1R1F"/>
</dbReference>
<dbReference type="InterPro" id="IPR035897">
    <property type="entry name" value="Toll_tir_struct_dom_sf"/>
</dbReference>
<keyword evidence="4 6" id="KW-1133">Transmembrane helix</keyword>
<dbReference type="Proteomes" id="UP000507470">
    <property type="component" value="Unassembled WGS sequence"/>
</dbReference>
<dbReference type="GO" id="GO:0038023">
    <property type="term" value="F:signaling receptor activity"/>
    <property type="evidence" value="ECO:0007669"/>
    <property type="project" value="TreeGrafter"/>
</dbReference>
<evidence type="ECO:0000313" key="9">
    <source>
        <dbReference type="EMBL" id="CAC5379572.1"/>
    </source>
</evidence>
<evidence type="ECO:0000256" key="5">
    <source>
        <dbReference type="ARBA" id="ARBA00023136"/>
    </source>
</evidence>
<comment type="subcellular location">
    <subcellularLocation>
        <location evidence="1">Membrane</location>
    </subcellularLocation>
</comment>
<proteinExistence type="predicted"/>
<feature type="transmembrane region" description="Helical" evidence="6">
    <location>
        <begin position="209"/>
        <end position="232"/>
    </location>
</feature>
<evidence type="ECO:0000256" key="7">
    <source>
        <dbReference type="SAM" id="SignalP"/>
    </source>
</evidence>
<evidence type="ECO:0000256" key="2">
    <source>
        <dbReference type="ARBA" id="ARBA00022692"/>
    </source>
</evidence>
<keyword evidence="10" id="KW-1185">Reference proteome</keyword>
<reference evidence="9 10" key="1">
    <citation type="submission" date="2020-06" db="EMBL/GenBank/DDBJ databases">
        <authorList>
            <person name="Li R."/>
            <person name="Bekaert M."/>
        </authorList>
    </citation>
    <scope>NUCLEOTIDE SEQUENCE [LARGE SCALE GENOMIC DNA]</scope>
    <source>
        <strain evidence="10">wild</strain>
    </source>
</reference>
<dbReference type="PROSITE" id="PS00022">
    <property type="entry name" value="EGF_1"/>
    <property type="match status" value="1"/>
</dbReference>
<dbReference type="EMBL" id="CACVKT020002744">
    <property type="protein sequence ID" value="CAC5379572.1"/>
    <property type="molecule type" value="Genomic_DNA"/>
</dbReference>
<evidence type="ECO:0000256" key="4">
    <source>
        <dbReference type="ARBA" id="ARBA00022989"/>
    </source>
</evidence>
<keyword evidence="5 6" id="KW-0472">Membrane</keyword>
<dbReference type="Pfam" id="PF01582">
    <property type="entry name" value="TIR"/>
    <property type="match status" value="1"/>
</dbReference>
<evidence type="ECO:0000256" key="1">
    <source>
        <dbReference type="ARBA" id="ARBA00004370"/>
    </source>
</evidence>
<feature type="chain" id="PRO_5026755622" description="TIR domain-containing protein" evidence="7">
    <location>
        <begin position="19"/>
        <end position="485"/>
    </location>
</feature>